<gene>
    <name evidence="1" type="ORF">SLEP1_g19657</name>
</gene>
<dbReference type="EMBL" id="BPVZ01000028">
    <property type="protein sequence ID" value="GKV07964.1"/>
    <property type="molecule type" value="Genomic_DNA"/>
</dbReference>
<accession>A0AAV5J928</accession>
<comment type="caution">
    <text evidence="1">The sequence shown here is derived from an EMBL/GenBank/DDBJ whole genome shotgun (WGS) entry which is preliminary data.</text>
</comment>
<evidence type="ECO:0000313" key="1">
    <source>
        <dbReference type="EMBL" id="GKV07964.1"/>
    </source>
</evidence>
<proteinExistence type="predicted"/>
<dbReference type="Proteomes" id="UP001054252">
    <property type="component" value="Unassembled WGS sequence"/>
</dbReference>
<dbReference type="AlphaFoldDB" id="A0AAV5J928"/>
<sequence>MSQIKMMENSSFFYCHLYFYPDCSAKAQKAKAHQTCILPWQSSREMHF</sequence>
<evidence type="ECO:0000313" key="2">
    <source>
        <dbReference type="Proteomes" id="UP001054252"/>
    </source>
</evidence>
<keyword evidence="2" id="KW-1185">Reference proteome</keyword>
<protein>
    <submittedName>
        <fullName evidence="1">Uncharacterized protein</fullName>
    </submittedName>
</protein>
<reference evidence="1 2" key="1">
    <citation type="journal article" date="2021" name="Commun. Biol.">
        <title>The genome of Shorea leprosula (Dipterocarpaceae) highlights the ecological relevance of drought in aseasonal tropical rainforests.</title>
        <authorList>
            <person name="Ng K.K.S."/>
            <person name="Kobayashi M.J."/>
            <person name="Fawcett J.A."/>
            <person name="Hatakeyama M."/>
            <person name="Paape T."/>
            <person name="Ng C.H."/>
            <person name="Ang C.C."/>
            <person name="Tnah L.H."/>
            <person name="Lee C.T."/>
            <person name="Nishiyama T."/>
            <person name="Sese J."/>
            <person name="O'Brien M.J."/>
            <person name="Copetti D."/>
            <person name="Mohd Noor M.I."/>
            <person name="Ong R.C."/>
            <person name="Putra M."/>
            <person name="Sireger I.Z."/>
            <person name="Indrioko S."/>
            <person name="Kosugi Y."/>
            <person name="Izuno A."/>
            <person name="Isagi Y."/>
            <person name="Lee S.L."/>
            <person name="Shimizu K.K."/>
        </authorList>
    </citation>
    <scope>NUCLEOTIDE SEQUENCE [LARGE SCALE GENOMIC DNA]</scope>
    <source>
        <strain evidence="1">214</strain>
    </source>
</reference>
<name>A0AAV5J928_9ROSI</name>
<organism evidence="1 2">
    <name type="scientific">Rubroshorea leprosula</name>
    <dbReference type="NCBI Taxonomy" id="152421"/>
    <lineage>
        <taxon>Eukaryota</taxon>
        <taxon>Viridiplantae</taxon>
        <taxon>Streptophyta</taxon>
        <taxon>Embryophyta</taxon>
        <taxon>Tracheophyta</taxon>
        <taxon>Spermatophyta</taxon>
        <taxon>Magnoliopsida</taxon>
        <taxon>eudicotyledons</taxon>
        <taxon>Gunneridae</taxon>
        <taxon>Pentapetalae</taxon>
        <taxon>rosids</taxon>
        <taxon>malvids</taxon>
        <taxon>Malvales</taxon>
        <taxon>Dipterocarpaceae</taxon>
        <taxon>Rubroshorea</taxon>
    </lineage>
</organism>